<dbReference type="Proteomes" id="UP000054928">
    <property type="component" value="Unassembled WGS sequence"/>
</dbReference>
<evidence type="ECO:0000313" key="2">
    <source>
        <dbReference type="Proteomes" id="UP000054928"/>
    </source>
</evidence>
<proteinExistence type="predicted"/>
<accession>A0A0P1B8G9</accession>
<sequence length="70" mass="7789">MAEMKILSKCQEHLLKQMFLGTSTDLDKSCVVGTTLAFKILLEPDTDDILTYSLVNEATRSDTIGNCIYT</sequence>
<keyword evidence="2" id="KW-1185">Reference proteome</keyword>
<protein>
    <submittedName>
        <fullName evidence="1">Uncharacterized protein</fullName>
    </submittedName>
</protein>
<dbReference type="AlphaFoldDB" id="A0A0P1B8G9"/>
<evidence type="ECO:0000313" key="1">
    <source>
        <dbReference type="EMBL" id="CEG50293.1"/>
    </source>
</evidence>
<name>A0A0P1B8G9_PLAHL</name>
<organism evidence="1 2">
    <name type="scientific">Plasmopara halstedii</name>
    <name type="common">Downy mildew of sunflower</name>
    <dbReference type="NCBI Taxonomy" id="4781"/>
    <lineage>
        <taxon>Eukaryota</taxon>
        <taxon>Sar</taxon>
        <taxon>Stramenopiles</taxon>
        <taxon>Oomycota</taxon>
        <taxon>Peronosporomycetes</taxon>
        <taxon>Peronosporales</taxon>
        <taxon>Peronosporaceae</taxon>
        <taxon>Plasmopara</taxon>
    </lineage>
</organism>
<reference evidence="2" key="1">
    <citation type="submission" date="2014-09" db="EMBL/GenBank/DDBJ databases">
        <authorList>
            <person name="Sharma Rahul"/>
            <person name="Thines Marco"/>
        </authorList>
    </citation>
    <scope>NUCLEOTIDE SEQUENCE [LARGE SCALE GENOMIC DNA]</scope>
</reference>
<dbReference type="EMBL" id="CCYD01003101">
    <property type="protein sequence ID" value="CEG50293.1"/>
    <property type="molecule type" value="Genomic_DNA"/>
</dbReference>
<dbReference type="RefSeq" id="XP_024586662.1">
    <property type="nucleotide sequence ID" value="XM_024721577.1"/>
</dbReference>
<dbReference type="GeneID" id="36403069"/>